<evidence type="ECO:0000313" key="2">
    <source>
        <dbReference type="Proteomes" id="UP001259659"/>
    </source>
</evidence>
<proteinExistence type="predicted"/>
<name>A0ABU2F8D0_9EURY</name>
<organism evidence="1 2">
    <name type="scientific">Haloarcula saliterrae</name>
    <dbReference type="NCBI Taxonomy" id="2950534"/>
    <lineage>
        <taxon>Archaea</taxon>
        <taxon>Methanobacteriati</taxon>
        <taxon>Methanobacteriota</taxon>
        <taxon>Stenosarchaea group</taxon>
        <taxon>Halobacteria</taxon>
        <taxon>Halobacteriales</taxon>
        <taxon>Haloarculaceae</taxon>
        <taxon>Haloarcula</taxon>
    </lineage>
</organism>
<dbReference type="Proteomes" id="UP001259659">
    <property type="component" value="Unassembled WGS sequence"/>
</dbReference>
<evidence type="ECO:0000313" key="1">
    <source>
        <dbReference type="EMBL" id="MDS0258538.1"/>
    </source>
</evidence>
<dbReference type="RefSeq" id="WP_310918102.1">
    <property type="nucleotide sequence ID" value="NZ_JAMQON010000001.1"/>
</dbReference>
<reference evidence="1 2" key="1">
    <citation type="submission" date="2022-06" db="EMBL/GenBank/DDBJ databases">
        <title>Haloarcula sp. a new haloarchaeum isolate from saline soil.</title>
        <authorList>
            <person name="Strakova D."/>
            <person name="Galisteo C."/>
            <person name="Sanchez-Porro C."/>
            <person name="Ventosa A."/>
        </authorList>
    </citation>
    <scope>NUCLEOTIDE SEQUENCE [LARGE SCALE GENOMIC DNA]</scope>
    <source>
        <strain evidence="1 2">S1CR25-12</strain>
    </source>
</reference>
<keyword evidence="2" id="KW-1185">Reference proteome</keyword>
<dbReference type="EMBL" id="JAMQON010000001">
    <property type="protein sequence ID" value="MDS0258538.1"/>
    <property type="molecule type" value="Genomic_DNA"/>
</dbReference>
<sequence>MSAEKVQERLDDAVELAIVTVTDADLDEVLVKLERAKARIETVQNSRGGA</sequence>
<gene>
    <name evidence="1" type="ORF">NDI56_03820</name>
</gene>
<accession>A0ABU2F8D0</accession>
<protein>
    <submittedName>
        <fullName evidence="1">Uncharacterized protein</fullName>
    </submittedName>
</protein>
<comment type="caution">
    <text evidence="1">The sequence shown here is derived from an EMBL/GenBank/DDBJ whole genome shotgun (WGS) entry which is preliminary data.</text>
</comment>